<feature type="compositionally biased region" description="Basic and acidic residues" evidence="1">
    <location>
        <begin position="419"/>
        <end position="431"/>
    </location>
</feature>
<organism evidence="4 5">
    <name type="scientific">Spirodela intermedia</name>
    <name type="common">Intermediate duckweed</name>
    <dbReference type="NCBI Taxonomy" id="51605"/>
    <lineage>
        <taxon>Eukaryota</taxon>
        <taxon>Viridiplantae</taxon>
        <taxon>Streptophyta</taxon>
        <taxon>Embryophyta</taxon>
        <taxon>Tracheophyta</taxon>
        <taxon>Spermatophyta</taxon>
        <taxon>Magnoliopsida</taxon>
        <taxon>Liliopsida</taxon>
        <taxon>Araceae</taxon>
        <taxon>Lemnoideae</taxon>
        <taxon>Spirodela</taxon>
    </lineage>
</organism>
<accession>A0A7I8KDW6</accession>
<dbReference type="PROSITE" id="PS50132">
    <property type="entry name" value="RGS"/>
    <property type="match status" value="1"/>
</dbReference>
<dbReference type="OrthoDB" id="752017at2759"/>
<keyword evidence="2" id="KW-0812">Transmembrane</keyword>
<evidence type="ECO:0000256" key="1">
    <source>
        <dbReference type="SAM" id="MobiDB-lite"/>
    </source>
</evidence>
<evidence type="ECO:0000313" key="5">
    <source>
        <dbReference type="Proteomes" id="UP000663760"/>
    </source>
</evidence>
<feature type="transmembrane region" description="Helical" evidence="2">
    <location>
        <begin position="156"/>
        <end position="180"/>
    </location>
</feature>
<evidence type="ECO:0000256" key="2">
    <source>
        <dbReference type="SAM" id="Phobius"/>
    </source>
</evidence>
<feature type="domain" description="RGS" evidence="3">
    <location>
        <begin position="293"/>
        <end position="411"/>
    </location>
</feature>
<reference evidence="4" key="1">
    <citation type="submission" date="2020-02" db="EMBL/GenBank/DDBJ databases">
        <authorList>
            <person name="Scholz U."/>
            <person name="Mascher M."/>
            <person name="Fiebig A."/>
        </authorList>
    </citation>
    <scope>NUCLEOTIDE SEQUENCE</scope>
</reference>
<name>A0A7I8KDW6_SPIIN</name>
<dbReference type="EMBL" id="LR746268">
    <property type="protein sequence ID" value="CAA7395967.1"/>
    <property type="molecule type" value="Genomic_DNA"/>
</dbReference>
<dbReference type="InterPro" id="IPR016137">
    <property type="entry name" value="RGS"/>
</dbReference>
<dbReference type="InterPro" id="IPR044926">
    <property type="entry name" value="RGS_subdomain_2"/>
</dbReference>
<feature type="transmembrane region" description="Helical" evidence="2">
    <location>
        <begin position="226"/>
        <end position="252"/>
    </location>
</feature>
<evidence type="ECO:0000313" key="4">
    <source>
        <dbReference type="EMBL" id="CAA7395967.1"/>
    </source>
</evidence>
<dbReference type="Pfam" id="PF00615">
    <property type="entry name" value="RGS"/>
    <property type="match status" value="1"/>
</dbReference>
<feature type="transmembrane region" description="Helical" evidence="2">
    <location>
        <begin position="192"/>
        <end position="214"/>
    </location>
</feature>
<protein>
    <recommendedName>
        <fullName evidence="3">RGS domain-containing protein</fullName>
    </recommendedName>
</protein>
<feature type="transmembrane region" description="Helical" evidence="2">
    <location>
        <begin position="48"/>
        <end position="72"/>
    </location>
</feature>
<proteinExistence type="predicted"/>
<dbReference type="SMART" id="SM00315">
    <property type="entry name" value="RGS"/>
    <property type="match status" value="1"/>
</dbReference>
<feature type="transmembrane region" description="Helical" evidence="2">
    <location>
        <begin position="126"/>
        <end position="144"/>
    </location>
</feature>
<dbReference type="PANTHER" id="PTHR10845:SF192">
    <property type="entry name" value="DOUBLE HIT, ISOFORM B"/>
    <property type="match status" value="1"/>
</dbReference>
<feature type="region of interest" description="Disordered" evidence="1">
    <location>
        <begin position="419"/>
        <end position="439"/>
    </location>
</feature>
<keyword evidence="2" id="KW-0472">Membrane</keyword>
<keyword evidence="5" id="KW-1185">Reference proteome</keyword>
<dbReference type="SUPFAM" id="SSF48097">
    <property type="entry name" value="Regulator of G-protein signaling, RGS"/>
    <property type="match status" value="1"/>
</dbReference>
<gene>
    <name evidence="4" type="ORF">SI8410_05006630</name>
</gene>
<dbReference type="PANTHER" id="PTHR10845">
    <property type="entry name" value="REGULATOR OF G PROTEIN SIGNALING"/>
    <property type="match status" value="1"/>
</dbReference>
<dbReference type="Gene3D" id="1.10.167.10">
    <property type="entry name" value="Regulator of G-protein Signalling 4, domain 2"/>
    <property type="match status" value="1"/>
</dbReference>
<evidence type="ECO:0000259" key="3">
    <source>
        <dbReference type="PROSITE" id="PS50132"/>
    </source>
</evidence>
<dbReference type="Proteomes" id="UP000663760">
    <property type="component" value="Chromosome 5"/>
</dbReference>
<dbReference type="InterPro" id="IPR036305">
    <property type="entry name" value="RGS_sf"/>
</dbReference>
<keyword evidence="2" id="KW-1133">Transmembrane helix</keyword>
<dbReference type="AlphaFoldDB" id="A0A7I8KDW6"/>
<feature type="transmembrane region" description="Helical" evidence="2">
    <location>
        <begin position="15"/>
        <end position="36"/>
    </location>
</feature>
<feature type="transmembrane region" description="Helical" evidence="2">
    <location>
        <begin position="84"/>
        <end position="105"/>
    </location>
</feature>
<sequence length="439" mass="50112">MASCAIHGGCPSDYAVVGFAAASFVLLCIRASYPFLYCKGPRTRTNDLWIVVVQIFGSFNLVLGFVMSLNYFNVNKRHPWQSCYIWGVWLGGALGFGLLISFRIVQVYQLYYLFVKRRLPSIKSNVLIPLILLPWMGGATAISITKPLNANCHIHWQWIAPVVCFIMLYISALIWLAYAIRHIEFRFQELKDLLRGIIISATATGVWIIAYVLIEVQEYNSWVQVISRFLLLFTVGILVLAFFSMSISQPLLSQMSLSGRRSVGYLTMGEALGIREGDSSQKASHSDVDFNEPLDRLLLDDNFRRSFMAYADSCLAGEGVHFYDEVLELGKIRVDDPAKRIYMARHIIERYINSGTEMEVNISHRTRQEILTCEDLTSPHLFDHAVVELLQLLKANLFKDYWSSVFFMKLKAEQCKEPDGQGSLDHLRHPESSSFSWQW</sequence>